<keyword evidence="11" id="KW-1185">Reference proteome</keyword>
<dbReference type="Gene3D" id="3.30.300.30">
    <property type="match status" value="1"/>
</dbReference>
<dbReference type="PANTHER" id="PTHR43272:SF83">
    <property type="entry name" value="ACYL-COA SYNTHETASE LONG-CHAIN, ISOFORM J"/>
    <property type="match status" value="1"/>
</dbReference>
<comment type="catalytic activity">
    <reaction evidence="6">
        <text>a long-chain fatty acid + ATP + CoA = a long-chain fatty acyl-CoA + AMP + diphosphate</text>
        <dbReference type="Rhea" id="RHEA:15421"/>
        <dbReference type="ChEBI" id="CHEBI:30616"/>
        <dbReference type="ChEBI" id="CHEBI:33019"/>
        <dbReference type="ChEBI" id="CHEBI:57287"/>
        <dbReference type="ChEBI" id="CHEBI:57560"/>
        <dbReference type="ChEBI" id="CHEBI:83139"/>
        <dbReference type="ChEBI" id="CHEBI:456215"/>
        <dbReference type="EC" id="6.2.1.3"/>
    </reaction>
    <physiologicalReaction direction="left-to-right" evidence="6">
        <dbReference type="Rhea" id="RHEA:15422"/>
    </physiologicalReaction>
</comment>
<reference evidence="10 11" key="1">
    <citation type="journal article" date="2018" name="Nat. Ecol. Evol.">
        <title>Genomic signatures of mitonuclear coevolution across populations of Tigriopus californicus.</title>
        <authorList>
            <person name="Barreto F.S."/>
            <person name="Watson E.T."/>
            <person name="Lima T.G."/>
            <person name="Willett C.S."/>
            <person name="Edmands S."/>
            <person name="Li W."/>
            <person name="Burton R.S."/>
        </authorList>
    </citation>
    <scope>NUCLEOTIDE SEQUENCE [LARGE SCALE GENOMIC DNA]</scope>
    <source>
        <strain evidence="10 11">San Diego</strain>
    </source>
</reference>
<evidence type="ECO:0000313" key="11">
    <source>
        <dbReference type="Proteomes" id="UP000318571"/>
    </source>
</evidence>
<evidence type="ECO:0000259" key="8">
    <source>
        <dbReference type="Pfam" id="PF00501"/>
    </source>
</evidence>
<dbReference type="Pfam" id="PF00501">
    <property type="entry name" value="AMP-binding"/>
    <property type="match status" value="1"/>
</dbReference>
<comment type="caution">
    <text evidence="10">The sequence shown here is derived from an EMBL/GenBank/DDBJ whole genome shotgun (WGS) entry which is preliminary data.</text>
</comment>
<dbReference type="GO" id="GO:0035336">
    <property type="term" value="P:long-chain fatty-acyl-CoA metabolic process"/>
    <property type="evidence" value="ECO:0007669"/>
    <property type="project" value="TreeGrafter"/>
</dbReference>
<dbReference type="Gene3D" id="3.40.50.12780">
    <property type="entry name" value="N-terminal domain of ligase-like"/>
    <property type="match status" value="1"/>
</dbReference>
<dbReference type="GO" id="GO:0005524">
    <property type="term" value="F:ATP binding"/>
    <property type="evidence" value="ECO:0007669"/>
    <property type="project" value="UniProtKB-KW"/>
</dbReference>
<dbReference type="PANTHER" id="PTHR43272">
    <property type="entry name" value="LONG-CHAIN-FATTY-ACID--COA LIGASE"/>
    <property type="match status" value="1"/>
</dbReference>
<sequence length="447" mass="50236">MAVIDLMLGVVRAVVFVYDVLTYPVYTFIQQPWEAKTRQNLGVVHQTERNAEAIAFRRDKGASEIYQEIIVRNGVDTVSKAFNYSVKKFGQKECLGIREVHGIEDEVQQNGKVFQKLSLVSKRGPSFQKVFNFCYEYKRYWMKRGRGTPICDKIVFNKIRSLLGGKMDFVLVGGAPLCEKTHDFIRTCLGVTVVQGYSLTESGCTGTVMESRDLSTGTVGRPMTGLEVKLINWEEGNYNVSDTPRPRGEICLSGTPVAKGYFKVDSNTKDSFFVDNQGKRWFKTGDVGEFDSQGQLRIIDRKKDLVKLQLGEYVSLGKVEAQLKTHPLVENICVYGDPYKQTTVALVVPSKVHLEALGQRLGKTESFEQLCTDSDVLEAVLKDLSTTGLSQGLEKFEIPSALTLCPDPWTPESGLITAAFKLKRKVVQRQFQDRINQMYSQKRPSSP</sequence>
<name>A0A553PTK9_TIGCA</name>
<keyword evidence="3" id="KW-0547">Nucleotide-binding</keyword>
<dbReference type="SUPFAM" id="SSF56801">
    <property type="entry name" value="Acetyl-CoA synthetase-like"/>
    <property type="match status" value="1"/>
</dbReference>
<protein>
    <recommendedName>
        <fullName evidence="7">long-chain-fatty-acid--CoA ligase</fullName>
        <ecNumber evidence="7">6.2.1.3</ecNumber>
    </recommendedName>
</protein>
<dbReference type="GO" id="GO:0090433">
    <property type="term" value="F:palmitoyl-CoA ligase activity"/>
    <property type="evidence" value="ECO:0007669"/>
    <property type="project" value="TreeGrafter"/>
</dbReference>
<feature type="domain" description="AMP-binding enzyme C-terminal" evidence="9">
    <location>
        <begin position="318"/>
        <end position="351"/>
    </location>
</feature>
<dbReference type="EMBL" id="VCGU01000001">
    <property type="protein sequence ID" value="TRY80994.1"/>
    <property type="molecule type" value="Genomic_DNA"/>
</dbReference>
<dbReference type="InterPro" id="IPR000873">
    <property type="entry name" value="AMP-dep_synth/lig_dom"/>
</dbReference>
<dbReference type="GO" id="GO:0005811">
    <property type="term" value="C:lipid droplet"/>
    <property type="evidence" value="ECO:0007669"/>
    <property type="project" value="TreeGrafter"/>
</dbReference>
<dbReference type="InterPro" id="IPR045851">
    <property type="entry name" value="AMP-bd_C_sf"/>
</dbReference>
<dbReference type="InterPro" id="IPR025110">
    <property type="entry name" value="AMP-bd_C"/>
</dbReference>
<comment type="similarity">
    <text evidence="1">Belongs to the ATP-dependent AMP-binding enzyme family.</text>
</comment>
<evidence type="ECO:0000256" key="2">
    <source>
        <dbReference type="ARBA" id="ARBA00022598"/>
    </source>
</evidence>
<gene>
    <name evidence="10" type="ORF">TCAL_08850</name>
</gene>
<keyword evidence="2" id="KW-0436">Ligase</keyword>
<dbReference type="EC" id="6.2.1.3" evidence="7"/>
<dbReference type="Proteomes" id="UP000318571">
    <property type="component" value="Chromosome 12"/>
</dbReference>
<evidence type="ECO:0000256" key="3">
    <source>
        <dbReference type="ARBA" id="ARBA00022741"/>
    </source>
</evidence>
<evidence type="ECO:0000256" key="7">
    <source>
        <dbReference type="ARBA" id="ARBA00026121"/>
    </source>
</evidence>
<accession>A0A553PTK9</accession>
<dbReference type="GO" id="GO:0030182">
    <property type="term" value="P:neuron differentiation"/>
    <property type="evidence" value="ECO:0007669"/>
    <property type="project" value="TreeGrafter"/>
</dbReference>
<evidence type="ECO:0000256" key="5">
    <source>
        <dbReference type="ARBA" id="ARBA00022840"/>
    </source>
</evidence>
<feature type="domain" description="AMP-dependent synthetase/ligase" evidence="8">
    <location>
        <begin position="162"/>
        <end position="262"/>
    </location>
</feature>
<evidence type="ECO:0000313" key="10">
    <source>
        <dbReference type="EMBL" id="TRY80994.1"/>
    </source>
</evidence>
<keyword evidence="4" id="KW-0276">Fatty acid metabolism</keyword>
<dbReference type="AlphaFoldDB" id="A0A553PTK9"/>
<evidence type="ECO:0000256" key="1">
    <source>
        <dbReference type="ARBA" id="ARBA00006432"/>
    </source>
</evidence>
<dbReference type="GO" id="GO:0005886">
    <property type="term" value="C:plasma membrane"/>
    <property type="evidence" value="ECO:0007669"/>
    <property type="project" value="TreeGrafter"/>
</dbReference>
<dbReference type="Pfam" id="PF13193">
    <property type="entry name" value="AMP-binding_C"/>
    <property type="match status" value="1"/>
</dbReference>
<keyword evidence="4" id="KW-0443">Lipid metabolism</keyword>
<evidence type="ECO:0000259" key="9">
    <source>
        <dbReference type="Pfam" id="PF13193"/>
    </source>
</evidence>
<evidence type="ECO:0000256" key="4">
    <source>
        <dbReference type="ARBA" id="ARBA00022832"/>
    </source>
</evidence>
<organism evidence="10 11">
    <name type="scientific">Tigriopus californicus</name>
    <name type="common">Marine copepod</name>
    <dbReference type="NCBI Taxonomy" id="6832"/>
    <lineage>
        <taxon>Eukaryota</taxon>
        <taxon>Metazoa</taxon>
        <taxon>Ecdysozoa</taxon>
        <taxon>Arthropoda</taxon>
        <taxon>Crustacea</taxon>
        <taxon>Multicrustacea</taxon>
        <taxon>Hexanauplia</taxon>
        <taxon>Copepoda</taxon>
        <taxon>Harpacticoida</taxon>
        <taxon>Harpacticidae</taxon>
        <taxon>Tigriopus</taxon>
    </lineage>
</organism>
<keyword evidence="5" id="KW-0067">ATP-binding</keyword>
<dbReference type="InterPro" id="IPR042099">
    <property type="entry name" value="ANL_N_sf"/>
</dbReference>
<dbReference type="OMA" id="ENTCLAT"/>
<dbReference type="GO" id="GO:0005783">
    <property type="term" value="C:endoplasmic reticulum"/>
    <property type="evidence" value="ECO:0007669"/>
    <property type="project" value="TreeGrafter"/>
</dbReference>
<dbReference type="STRING" id="6832.A0A553PTK9"/>
<proteinExistence type="inferred from homology"/>
<evidence type="ECO:0000256" key="6">
    <source>
        <dbReference type="ARBA" id="ARBA00024484"/>
    </source>
</evidence>